<evidence type="ECO:0000313" key="7">
    <source>
        <dbReference type="EMBL" id="GAF96576.1"/>
    </source>
</evidence>
<name>X0UB75_9ZZZZ</name>
<dbReference type="GO" id="GO:0016887">
    <property type="term" value="F:ATP hydrolysis activity"/>
    <property type="evidence" value="ECO:0007669"/>
    <property type="project" value="InterPro"/>
</dbReference>
<dbReference type="PANTHER" id="PTHR42960">
    <property type="entry name" value="YCF46 PROTEIN"/>
    <property type="match status" value="1"/>
</dbReference>
<evidence type="ECO:0000256" key="4">
    <source>
        <dbReference type="ARBA" id="ARBA00022741"/>
    </source>
</evidence>
<keyword evidence="2" id="KW-0150">Chloroplast</keyword>
<keyword evidence="3" id="KW-0934">Plastid</keyword>
<accession>X0UB75</accession>
<dbReference type="InterPro" id="IPR027417">
    <property type="entry name" value="P-loop_NTPase"/>
</dbReference>
<comment type="subcellular location">
    <subcellularLocation>
        <location evidence="1">Plastid</location>
        <location evidence="1">Chloroplast</location>
    </subcellularLocation>
</comment>
<organism evidence="7">
    <name type="scientific">marine sediment metagenome</name>
    <dbReference type="NCBI Taxonomy" id="412755"/>
    <lineage>
        <taxon>unclassified sequences</taxon>
        <taxon>metagenomes</taxon>
        <taxon>ecological metagenomes</taxon>
    </lineage>
</organism>
<sequence length="274" mass="30412">ETQIGRVQEQLKDPIALLEHIQERNTNEGIFLLLDFHAALRDALVQRMLRDIARKFKASHNNVIILSPIRELPASLEHEICLLDFPLPTKGNMAETLESILNTLRCRNVKINLNKGDRERLVIAGQGLTLDEFENSLAKSVVKSRGKLDAAMIDEIVYSKKQIIQKSGLLEFFDTNDSMDQIGGLENLKAWLSKRQLAFTDKAAAYGLPNPKGILLLGVQGCGKSLTAKACAALWKFPLLRLDTGKLFSSQVGSSEENARRAIRLAEALAPCIL</sequence>
<dbReference type="GO" id="GO:0009507">
    <property type="term" value="C:chloroplast"/>
    <property type="evidence" value="ECO:0007669"/>
    <property type="project" value="UniProtKB-SubCell"/>
</dbReference>
<dbReference type="Pfam" id="PF00004">
    <property type="entry name" value="AAA"/>
    <property type="match status" value="1"/>
</dbReference>
<evidence type="ECO:0000256" key="1">
    <source>
        <dbReference type="ARBA" id="ARBA00004229"/>
    </source>
</evidence>
<protein>
    <recommendedName>
        <fullName evidence="6">ATPase AAA-type core domain-containing protein</fullName>
    </recommendedName>
</protein>
<evidence type="ECO:0000256" key="3">
    <source>
        <dbReference type="ARBA" id="ARBA00022640"/>
    </source>
</evidence>
<gene>
    <name evidence="7" type="ORF">S01H1_32251</name>
</gene>
<dbReference type="SUPFAM" id="SSF52540">
    <property type="entry name" value="P-loop containing nucleoside triphosphate hydrolases"/>
    <property type="match status" value="1"/>
</dbReference>
<comment type="caution">
    <text evidence="7">The sequence shown here is derived from an EMBL/GenBank/DDBJ whole genome shotgun (WGS) entry which is preliminary data.</text>
</comment>
<feature type="domain" description="ATPase AAA-type core" evidence="6">
    <location>
        <begin position="214"/>
        <end position="274"/>
    </location>
</feature>
<feature type="non-terminal residue" evidence="7">
    <location>
        <position position="274"/>
    </location>
</feature>
<feature type="non-terminal residue" evidence="7">
    <location>
        <position position="1"/>
    </location>
</feature>
<reference evidence="7" key="1">
    <citation type="journal article" date="2014" name="Front. Microbiol.">
        <title>High frequency of phylogenetically diverse reductive dehalogenase-homologous genes in deep subseafloor sedimentary metagenomes.</title>
        <authorList>
            <person name="Kawai M."/>
            <person name="Futagami T."/>
            <person name="Toyoda A."/>
            <person name="Takaki Y."/>
            <person name="Nishi S."/>
            <person name="Hori S."/>
            <person name="Arai W."/>
            <person name="Tsubouchi T."/>
            <person name="Morono Y."/>
            <person name="Uchiyama I."/>
            <person name="Ito T."/>
            <person name="Fujiyama A."/>
            <person name="Inagaki F."/>
            <person name="Takami H."/>
        </authorList>
    </citation>
    <scope>NUCLEOTIDE SEQUENCE</scope>
    <source>
        <strain evidence="7">Expedition CK06-06</strain>
    </source>
</reference>
<dbReference type="EMBL" id="BARS01019957">
    <property type="protein sequence ID" value="GAF96576.1"/>
    <property type="molecule type" value="Genomic_DNA"/>
</dbReference>
<keyword evidence="5" id="KW-0067">ATP-binding</keyword>
<dbReference type="InterPro" id="IPR003959">
    <property type="entry name" value="ATPase_AAA_core"/>
</dbReference>
<dbReference type="InterPro" id="IPR052381">
    <property type="entry name" value="AAA_domain_protein"/>
</dbReference>
<evidence type="ECO:0000256" key="5">
    <source>
        <dbReference type="ARBA" id="ARBA00022840"/>
    </source>
</evidence>
<keyword evidence="4" id="KW-0547">Nucleotide-binding</keyword>
<dbReference type="AlphaFoldDB" id="X0UB75"/>
<evidence type="ECO:0000259" key="6">
    <source>
        <dbReference type="Pfam" id="PF00004"/>
    </source>
</evidence>
<dbReference type="PANTHER" id="PTHR42960:SF1">
    <property type="entry name" value="YCF46 PROTEIN"/>
    <property type="match status" value="1"/>
</dbReference>
<proteinExistence type="predicted"/>
<dbReference type="GO" id="GO:0005524">
    <property type="term" value="F:ATP binding"/>
    <property type="evidence" value="ECO:0007669"/>
    <property type="project" value="UniProtKB-KW"/>
</dbReference>
<dbReference type="Gene3D" id="3.40.50.300">
    <property type="entry name" value="P-loop containing nucleotide triphosphate hydrolases"/>
    <property type="match status" value="1"/>
</dbReference>
<evidence type="ECO:0000256" key="2">
    <source>
        <dbReference type="ARBA" id="ARBA00022528"/>
    </source>
</evidence>